<evidence type="ECO:0000256" key="1">
    <source>
        <dbReference type="SAM" id="MobiDB-lite"/>
    </source>
</evidence>
<dbReference type="EMBL" id="JASCZI010181437">
    <property type="protein sequence ID" value="MED6183464.1"/>
    <property type="molecule type" value="Genomic_DNA"/>
</dbReference>
<feature type="compositionally biased region" description="Basic and acidic residues" evidence="1">
    <location>
        <begin position="107"/>
        <end position="116"/>
    </location>
</feature>
<evidence type="ECO:0000313" key="3">
    <source>
        <dbReference type="Proteomes" id="UP001341840"/>
    </source>
</evidence>
<protein>
    <submittedName>
        <fullName evidence="2">Uncharacterized protein</fullName>
    </submittedName>
</protein>
<reference evidence="2 3" key="1">
    <citation type="journal article" date="2023" name="Plants (Basel)">
        <title>Bridging the Gap: Combining Genomics and Transcriptomics Approaches to Understand Stylosanthes scabra, an Orphan Legume from the Brazilian Caatinga.</title>
        <authorList>
            <person name="Ferreira-Neto J.R.C."/>
            <person name="da Silva M.D."/>
            <person name="Binneck E."/>
            <person name="de Melo N.F."/>
            <person name="da Silva R.H."/>
            <person name="de Melo A.L.T.M."/>
            <person name="Pandolfi V."/>
            <person name="Bustamante F.O."/>
            <person name="Brasileiro-Vidal A.C."/>
            <person name="Benko-Iseppon A.M."/>
        </authorList>
    </citation>
    <scope>NUCLEOTIDE SEQUENCE [LARGE SCALE GENOMIC DNA]</scope>
    <source>
        <tissue evidence="2">Leaves</tissue>
    </source>
</reference>
<keyword evidence="3" id="KW-1185">Reference proteome</keyword>
<feature type="region of interest" description="Disordered" evidence="1">
    <location>
        <begin position="1"/>
        <end position="31"/>
    </location>
</feature>
<comment type="caution">
    <text evidence="2">The sequence shown here is derived from an EMBL/GenBank/DDBJ whole genome shotgun (WGS) entry which is preliminary data.</text>
</comment>
<name>A0ABU6WDV1_9FABA</name>
<gene>
    <name evidence="2" type="ORF">PIB30_038066</name>
</gene>
<accession>A0ABU6WDV1</accession>
<organism evidence="2 3">
    <name type="scientific">Stylosanthes scabra</name>
    <dbReference type="NCBI Taxonomy" id="79078"/>
    <lineage>
        <taxon>Eukaryota</taxon>
        <taxon>Viridiplantae</taxon>
        <taxon>Streptophyta</taxon>
        <taxon>Embryophyta</taxon>
        <taxon>Tracheophyta</taxon>
        <taxon>Spermatophyta</taxon>
        <taxon>Magnoliopsida</taxon>
        <taxon>eudicotyledons</taxon>
        <taxon>Gunneridae</taxon>
        <taxon>Pentapetalae</taxon>
        <taxon>rosids</taxon>
        <taxon>fabids</taxon>
        <taxon>Fabales</taxon>
        <taxon>Fabaceae</taxon>
        <taxon>Papilionoideae</taxon>
        <taxon>50 kb inversion clade</taxon>
        <taxon>dalbergioids sensu lato</taxon>
        <taxon>Dalbergieae</taxon>
        <taxon>Pterocarpus clade</taxon>
        <taxon>Stylosanthes</taxon>
    </lineage>
</organism>
<dbReference type="Proteomes" id="UP001341840">
    <property type="component" value="Unassembled WGS sequence"/>
</dbReference>
<proteinExistence type="predicted"/>
<sequence>MKTAQEQEADFTEESDTNENSEFADPKATSSKEFLNKLRNFEMNRRQILKEHQNYGMQEVSSGAAQDKGKQGELATTGMDKMIPKFTATHSKLKQGETTKLKATPSRLKEGDFATE</sequence>
<feature type="compositionally biased region" description="Acidic residues" evidence="1">
    <location>
        <begin position="7"/>
        <end position="19"/>
    </location>
</feature>
<evidence type="ECO:0000313" key="2">
    <source>
        <dbReference type="EMBL" id="MED6183464.1"/>
    </source>
</evidence>
<feature type="region of interest" description="Disordered" evidence="1">
    <location>
        <begin position="88"/>
        <end position="116"/>
    </location>
</feature>